<dbReference type="InterPro" id="IPR051325">
    <property type="entry name" value="Nudix_hydrolase_domain"/>
</dbReference>
<evidence type="ECO:0000313" key="4">
    <source>
        <dbReference type="EMBL" id="KKS87099.1"/>
    </source>
</evidence>
<protein>
    <submittedName>
        <fullName evidence="4">NUDIX hydrolase</fullName>
    </submittedName>
</protein>
<evidence type="ECO:0000256" key="1">
    <source>
        <dbReference type="ARBA" id="ARBA00022801"/>
    </source>
</evidence>
<dbReference type="SUPFAM" id="SSF55811">
    <property type="entry name" value="Nudix"/>
    <property type="match status" value="1"/>
</dbReference>
<accession>A0A0G1CNI4</accession>
<dbReference type="GO" id="GO:0006754">
    <property type="term" value="P:ATP biosynthetic process"/>
    <property type="evidence" value="ECO:0007669"/>
    <property type="project" value="TreeGrafter"/>
</dbReference>
<name>A0A0G1CNI4_9BACT</name>
<evidence type="ECO:0000259" key="3">
    <source>
        <dbReference type="PROSITE" id="PS51462"/>
    </source>
</evidence>
<dbReference type="PROSITE" id="PS00893">
    <property type="entry name" value="NUDIX_BOX"/>
    <property type="match status" value="1"/>
</dbReference>
<keyword evidence="1 2" id="KW-0378">Hydrolase</keyword>
<proteinExistence type="inferred from homology"/>
<dbReference type="PANTHER" id="PTHR21340:SF0">
    <property type="entry name" value="BIS(5'-NUCLEOSYL)-TETRAPHOSPHATASE [ASYMMETRICAL]"/>
    <property type="match status" value="1"/>
</dbReference>
<dbReference type="STRING" id="1618446.UV61_C0004G0025"/>
<dbReference type="InterPro" id="IPR015797">
    <property type="entry name" value="NUDIX_hydrolase-like_dom_sf"/>
</dbReference>
<dbReference type="InterPro" id="IPR000086">
    <property type="entry name" value="NUDIX_hydrolase_dom"/>
</dbReference>
<dbReference type="EMBL" id="LCFD01000004">
    <property type="protein sequence ID" value="KKS87099.1"/>
    <property type="molecule type" value="Genomic_DNA"/>
</dbReference>
<comment type="caution">
    <text evidence="4">The sequence shown here is derived from an EMBL/GenBank/DDBJ whole genome shotgun (WGS) entry which is preliminary data.</text>
</comment>
<dbReference type="PRINTS" id="PR00502">
    <property type="entry name" value="NUDIXFAMILY"/>
</dbReference>
<gene>
    <name evidence="4" type="ORF">UV61_C0004G0025</name>
</gene>
<dbReference type="GO" id="GO:0006167">
    <property type="term" value="P:AMP biosynthetic process"/>
    <property type="evidence" value="ECO:0007669"/>
    <property type="project" value="TreeGrafter"/>
</dbReference>
<dbReference type="InterPro" id="IPR020476">
    <property type="entry name" value="Nudix_hydrolase"/>
</dbReference>
<evidence type="ECO:0000313" key="5">
    <source>
        <dbReference type="Proteomes" id="UP000034050"/>
    </source>
</evidence>
<organism evidence="4 5">
    <name type="scientific">Candidatus Gottesmanbacteria bacterium GW2011_GWB1_43_11</name>
    <dbReference type="NCBI Taxonomy" id="1618446"/>
    <lineage>
        <taxon>Bacteria</taxon>
        <taxon>Candidatus Gottesmaniibacteriota</taxon>
    </lineage>
</organism>
<comment type="similarity">
    <text evidence="2">Belongs to the Nudix hydrolase family.</text>
</comment>
<sequence>MKYETSAGGVIAARKNGRLQVLLIQDKTGKWTFPKGLIEKGENLSQTAIREIGEEVGIKHLKLLARLTPIKYLYKWEGKLVAKTVYYYLFRNGGTEKLAPQREEGILQVRWVPWEKVTEVVGYPKTNLVVLQEVQQKLLKLKLLVNKKP</sequence>
<dbReference type="CDD" id="cd03673">
    <property type="entry name" value="NUDIX_Ap6A_hydrolase"/>
    <property type="match status" value="1"/>
</dbReference>
<dbReference type="InterPro" id="IPR020084">
    <property type="entry name" value="NUDIX_hydrolase_CS"/>
</dbReference>
<dbReference type="AlphaFoldDB" id="A0A0G1CNI4"/>
<dbReference type="Gene3D" id="3.90.79.10">
    <property type="entry name" value="Nucleoside Triphosphate Pyrophosphohydrolase"/>
    <property type="match status" value="1"/>
</dbReference>
<dbReference type="PANTHER" id="PTHR21340">
    <property type="entry name" value="DIADENOSINE 5,5-P1,P4-TETRAPHOSPHATE PYROPHOSPHOHYDROLASE MUTT"/>
    <property type="match status" value="1"/>
</dbReference>
<evidence type="ECO:0000256" key="2">
    <source>
        <dbReference type="RuleBase" id="RU003476"/>
    </source>
</evidence>
<dbReference type="Pfam" id="PF00293">
    <property type="entry name" value="NUDIX"/>
    <property type="match status" value="1"/>
</dbReference>
<feature type="domain" description="Nudix hydrolase" evidence="3">
    <location>
        <begin position="2"/>
        <end position="136"/>
    </location>
</feature>
<dbReference type="GO" id="GO:0004081">
    <property type="term" value="F:bis(5'-nucleosyl)-tetraphosphatase (asymmetrical) activity"/>
    <property type="evidence" value="ECO:0007669"/>
    <property type="project" value="TreeGrafter"/>
</dbReference>
<dbReference type="Proteomes" id="UP000034050">
    <property type="component" value="Unassembled WGS sequence"/>
</dbReference>
<reference evidence="4 5" key="1">
    <citation type="journal article" date="2015" name="Nature">
        <title>rRNA introns, odd ribosomes, and small enigmatic genomes across a large radiation of phyla.</title>
        <authorList>
            <person name="Brown C.T."/>
            <person name="Hug L.A."/>
            <person name="Thomas B.C."/>
            <person name="Sharon I."/>
            <person name="Castelle C.J."/>
            <person name="Singh A."/>
            <person name="Wilkins M.J."/>
            <person name="Williams K.H."/>
            <person name="Banfield J.F."/>
        </authorList>
    </citation>
    <scope>NUCLEOTIDE SEQUENCE [LARGE SCALE GENOMIC DNA]</scope>
</reference>
<dbReference type="PROSITE" id="PS51462">
    <property type="entry name" value="NUDIX"/>
    <property type="match status" value="1"/>
</dbReference>